<reference evidence="11 12" key="1">
    <citation type="submission" date="2017-08" db="EMBL/GenBank/DDBJ databases">
        <title>Infants hospitalized years apart are colonized by the same room-sourced microbial strains.</title>
        <authorList>
            <person name="Brooks B."/>
            <person name="Olm M.R."/>
            <person name="Firek B.A."/>
            <person name="Baker R."/>
            <person name="Thomas B.C."/>
            <person name="Morowitz M.J."/>
            <person name="Banfield J.F."/>
        </authorList>
    </citation>
    <scope>NUCLEOTIDE SEQUENCE [LARGE SCALE GENOMIC DNA]</scope>
    <source>
        <strain evidence="11">S2_003_000_R2_14</strain>
    </source>
</reference>
<feature type="binding site" evidence="8">
    <location>
        <begin position="337"/>
        <end position="339"/>
    </location>
    <ligand>
        <name>GTP</name>
        <dbReference type="ChEBI" id="CHEBI:37565"/>
    </ligand>
</feature>
<dbReference type="NCBIfam" id="TIGR00184">
    <property type="entry name" value="purA"/>
    <property type="match status" value="1"/>
</dbReference>
<sequence>MPNVVVVGAQWGDEGKGKIVDLLTEHAQVVVRFQGGNNAGHTLVVGGQKTVLHLIPSGVLHAGKTCVIGNGCVLDPTVLMKEIDGLRARGFLQDSGQLLVSEHAHVICPWHKHLDALREKARGGGAIGTTGRGIGPAYEDKVARRGIRVRDLLDGDRLRRRVKDRLPDALEEISRLARMAKADEPLLDVEAIVSELLVLGQRLKEFVGDASLELAEHVRKGTRILFEGAQGTLLDIDHGTYPFVTSSNTVAGNAAVGSGLGPTVIDRVMGITKAYTTRVGSGPFPTELTDALGDRLRKVGDEFGATTGRPRRCGWLDTVVLRYATRVNGLWGLALTKMDVLSGLDTLKICTAYELDGKRITELPCDFEDFSRVVPIYEELPGWEQTLAGARTIDDLPATARRYVRRVEEIVGIPVVCISVGAERGETIVLQNPFRS</sequence>
<keyword evidence="8" id="KW-0963">Cytoplasm</keyword>
<evidence type="ECO:0000256" key="7">
    <source>
        <dbReference type="ARBA" id="ARBA00023134"/>
    </source>
</evidence>
<feature type="binding site" description="in other chain" evidence="8">
    <location>
        <position position="245"/>
    </location>
    <ligand>
        <name>IMP</name>
        <dbReference type="ChEBI" id="CHEBI:58053"/>
        <note>ligand shared between dimeric partners</note>
    </ligand>
</feature>
<feature type="active site" description="Proton acceptor" evidence="8">
    <location>
        <position position="13"/>
    </location>
</feature>
<dbReference type="GO" id="GO:0005525">
    <property type="term" value="F:GTP binding"/>
    <property type="evidence" value="ECO:0007669"/>
    <property type="project" value="UniProtKB-UniRule"/>
</dbReference>
<dbReference type="InterPro" id="IPR042110">
    <property type="entry name" value="Adenylosuccinate_synth_dom2"/>
</dbReference>
<dbReference type="InterPro" id="IPR027417">
    <property type="entry name" value="P-loop_NTPase"/>
</dbReference>
<dbReference type="FunFam" id="3.90.170.10:FF:000001">
    <property type="entry name" value="Adenylosuccinate synthetase"/>
    <property type="match status" value="1"/>
</dbReference>
<evidence type="ECO:0000256" key="3">
    <source>
        <dbReference type="ARBA" id="ARBA00022723"/>
    </source>
</evidence>
<dbReference type="HAMAP" id="MF_00011">
    <property type="entry name" value="Adenylosucc_synth"/>
    <property type="match status" value="1"/>
</dbReference>
<evidence type="ECO:0000313" key="12">
    <source>
        <dbReference type="Proteomes" id="UP000249061"/>
    </source>
</evidence>
<feature type="binding site" description="in other chain" evidence="8">
    <location>
        <position position="230"/>
    </location>
    <ligand>
        <name>IMP</name>
        <dbReference type="ChEBI" id="CHEBI:58053"/>
        <note>ligand shared between dimeric partners</note>
    </ligand>
</feature>
<dbReference type="CDD" id="cd03108">
    <property type="entry name" value="AdSS"/>
    <property type="match status" value="1"/>
</dbReference>
<dbReference type="PANTHER" id="PTHR11846">
    <property type="entry name" value="ADENYLOSUCCINATE SYNTHETASE"/>
    <property type="match status" value="1"/>
</dbReference>
<evidence type="ECO:0000256" key="10">
    <source>
        <dbReference type="RuleBase" id="RU000520"/>
    </source>
</evidence>
<dbReference type="Proteomes" id="UP000249061">
    <property type="component" value="Unassembled WGS sequence"/>
</dbReference>
<evidence type="ECO:0000313" key="11">
    <source>
        <dbReference type="EMBL" id="PZR08911.1"/>
    </source>
</evidence>
<dbReference type="Gene3D" id="1.10.300.10">
    <property type="entry name" value="Adenylosuccinate Synthetase, subunit A, domain 2"/>
    <property type="match status" value="1"/>
</dbReference>
<dbReference type="AlphaFoldDB" id="A0A2W5VFC4"/>
<dbReference type="GO" id="GO:0044208">
    <property type="term" value="P:'de novo' AMP biosynthetic process"/>
    <property type="evidence" value="ECO:0007669"/>
    <property type="project" value="UniProtKB-UniRule"/>
</dbReference>
<dbReference type="PROSITE" id="PS01266">
    <property type="entry name" value="ADENYLOSUCCIN_SYN_1"/>
    <property type="match status" value="1"/>
</dbReference>
<proteinExistence type="inferred from homology"/>
<feature type="active site" evidence="9">
    <location>
        <position position="141"/>
    </location>
</feature>
<feature type="binding site" evidence="8">
    <location>
        <position position="40"/>
    </location>
    <ligand>
        <name>Mg(2+)</name>
        <dbReference type="ChEBI" id="CHEBI:18420"/>
    </ligand>
</feature>
<dbReference type="SUPFAM" id="SSF52540">
    <property type="entry name" value="P-loop containing nucleoside triphosphate hydrolases"/>
    <property type="match status" value="1"/>
</dbReference>
<feature type="active site" description="Proton donor" evidence="8">
    <location>
        <position position="41"/>
    </location>
</feature>
<feature type="binding site" description="in other chain" evidence="8">
    <location>
        <position position="130"/>
    </location>
    <ligand>
        <name>IMP</name>
        <dbReference type="ChEBI" id="CHEBI:58053"/>
        <note>ligand shared between dimeric partners</note>
    </ligand>
</feature>
<evidence type="ECO:0000256" key="2">
    <source>
        <dbReference type="ARBA" id="ARBA00022598"/>
    </source>
</evidence>
<accession>A0A2W5VFC4</accession>
<comment type="pathway">
    <text evidence="8 10">Purine metabolism; AMP biosynthesis via de novo pathway; AMP from IMP: step 1/2.</text>
</comment>
<feature type="binding site" evidence="8">
    <location>
        <position position="311"/>
    </location>
    <ligand>
        <name>GTP</name>
        <dbReference type="ChEBI" id="CHEBI:37565"/>
    </ligand>
</feature>
<comment type="subunit">
    <text evidence="1 8">Homodimer.</text>
</comment>
<feature type="binding site" description="in other chain" evidence="8">
    <location>
        <begin position="13"/>
        <end position="16"/>
    </location>
    <ligand>
        <name>IMP</name>
        <dbReference type="ChEBI" id="CHEBI:58053"/>
        <note>ligand shared between dimeric partners</note>
    </ligand>
</feature>
<dbReference type="InterPro" id="IPR001114">
    <property type="entry name" value="Adenylosuccinate_synthetase"/>
</dbReference>
<dbReference type="GO" id="GO:0005737">
    <property type="term" value="C:cytoplasm"/>
    <property type="evidence" value="ECO:0007669"/>
    <property type="project" value="UniProtKB-SubCell"/>
</dbReference>
<feature type="binding site" evidence="8">
    <location>
        <begin position="419"/>
        <end position="421"/>
    </location>
    <ligand>
        <name>GTP</name>
        <dbReference type="ChEBI" id="CHEBI:37565"/>
    </ligand>
</feature>
<dbReference type="PANTHER" id="PTHR11846:SF0">
    <property type="entry name" value="ADENYLOSUCCINATE SYNTHETASE"/>
    <property type="match status" value="1"/>
</dbReference>
<dbReference type="InterPro" id="IPR042111">
    <property type="entry name" value="Adenylosuccinate_synth_dom3"/>
</dbReference>
<comment type="similarity">
    <text evidence="8 10">Belongs to the adenylosuccinate synthetase family.</text>
</comment>
<dbReference type="GO" id="GO:0004019">
    <property type="term" value="F:adenylosuccinate synthase activity"/>
    <property type="evidence" value="ECO:0007669"/>
    <property type="project" value="UniProtKB-UniRule"/>
</dbReference>
<feature type="binding site" description="in other chain" evidence="8">
    <location>
        <position position="309"/>
    </location>
    <ligand>
        <name>IMP</name>
        <dbReference type="ChEBI" id="CHEBI:58053"/>
        <note>ligand shared between dimeric partners</note>
    </ligand>
</feature>
<protein>
    <recommendedName>
        <fullName evidence="8 10">Adenylosuccinate synthetase</fullName>
        <shortName evidence="8">AMPSase</shortName>
        <shortName evidence="8">AdSS</shortName>
        <ecNumber evidence="8 10">6.3.4.4</ecNumber>
    </recommendedName>
    <alternativeName>
        <fullName evidence="8">IMP--aspartate ligase</fullName>
    </alternativeName>
</protein>
<feature type="binding site" evidence="8">
    <location>
        <position position="144"/>
    </location>
    <ligand>
        <name>IMP</name>
        <dbReference type="ChEBI" id="CHEBI:58053"/>
        <note>ligand shared between dimeric partners</note>
    </ligand>
</feature>
<dbReference type="InterPro" id="IPR033128">
    <property type="entry name" value="Adenylosuccin_syn_Lys_AS"/>
</dbReference>
<keyword evidence="5 8" id="KW-0658">Purine biosynthesis</keyword>
<dbReference type="FunFam" id="1.10.300.10:FF:000001">
    <property type="entry name" value="Adenylosuccinate synthetase"/>
    <property type="match status" value="1"/>
</dbReference>
<keyword evidence="6 8" id="KW-0460">Magnesium</keyword>
<dbReference type="PROSITE" id="PS00513">
    <property type="entry name" value="ADENYLOSUCCIN_SYN_2"/>
    <property type="match status" value="1"/>
</dbReference>
<evidence type="ECO:0000256" key="5">
    <source>
        <dbReference type="ARBA" id="ARBA00022755"/>
    </source>
</evidence>
<feature type="binding site" description="in other chain" evidence="8">
    <location>
        <begin position="38"/>
        <end position="41"/>
    </location>
    <ligand>
        <name>IMP</name>
        <dbReference type="ChEBI" id="CHEBI:58053"/>
        <note>ligand shared between dimeric partners</note>
    </ligand>
</feature>
<dbReference type="InterPro" id="IPR018220">
    <property type="entry name" value="Adenylosuccin_syn_GTP-bd"/>
</dbReference>
<comment type="subcellular location">
    <subcellularLocation>
        <location evidence="8">Cytoplasm</location>
    </subcellularLocation>
</comment>
<keyword evidence="2 8" id="KW-0436">Ligase</keyword>
<evidence type="ECO:0000256" key="4">
    <source>
        <dbReference type="ARBA" id="ARBA00022741"/>
    </source>
</evidence>
<dbReference type="Pfam" id="PF00709">
    <property type="entry name" value="Adenylsucc_synt"/>
    <property type="match status" value="1"/>
</dbReference>
<comment type="cofactor">
    <cofactor evidence="8">
        <name>Mg(2+)</name>
        <dbReference type="ChEBI" id="CHEBI:18420"/>
    </cofactor>
    <text evidence="8">Binds 1 Mg(2+) ion per subunit.</text>
</comment>
<dbReference type="Gene3D" id="3.40.440.10">
    <property type="entry name" value="Adenylosuccinate Synthetase, subunit A, domain 1"/>
    <property type="match status" value="1"/>
</dbReference>
<dbReference type="EMBL" id="QFQP01000023">
    <property type="protein sequence ID" value="PZR08911.1"/>
    <property type="molecule type" value="Genomic_DNA"/>
</dbReference>
<keyword evidence="7 8" id="KW-0342">GTP-binding</keyword>
<feature type="binding site" evidence="8">
    <location>
        <begin position="305"/>
        <end position="311"/>
    </location>
    <ligand>
        <name>substrate</name>
    </ligand>
</feature>
<evidence type="ECO:0000256" key="6">
    <source>
        <dbReference type="ARBA" id="ARBA00022842"/>
    </source>
</evidence>
<comment type="catalytic activity">
    <reaction evidence="8 10">
        <text>IMP + L-aspartate + GTP = N(6)-(1,2-dicarboxyethyl)-AMP + GDP + phosphate + 2 H(+)</text>
        <dbReference type="Rhea" id="RHEA:15753"/>
        <dbReference type="ChEBI" id="CHEBI:15378"/>
        <dbReference type="ChEBI" id="CHEBI:29991"/>
        <dbReference type="ChEBI" id="CHEBI:37565"/>
        <dbReference type="ChEBI" id="CHEBI:43474"/>
        <dbReference type="ChEBI" id="CHEBI:57567"/>
        <dbReference type="ChEBI" id="CHEBI:58053"/>
        <dbReference type="ChEBI" id="CHEBI:58189"/>
        <dbReference type="EC" id="6.3.4.4"/>
    </reaction>
</comment>
<evidence type="ECO:0000256" key="8">
    <source>
        <dbReference type="HAMAP-Rule" id="MF_00011"/>
    </source>
</evidence>
<gene>
    <name evidence="8" type="primary">purA</name>
    <name evidence="11" type="ORF">DI536_23775</name>
</gene>
<dbReference type="GO" id="GO:0046040">
    <property type="term" value="P:IMP metabolic process"/>
    <property type="evidence" value="ECO:0007669"/>
    <property type="project" value="TreeGrafter"/>
</dbReference>
<comment type="function">
    <text evidence="8">Plays an important role in the de novo pathway of purine nucleotide biosynthesis. Catalyzes the first committed step in the biosynthesis of AMP from IMP.</text>
</comment>
<feature type="binding site" evidence="8">
    <location>
        <begin position="12"/>
        <end position="18"/>
    </location>
    <ligand>
        <name>GTP</name>
        <dbReference type="ChEBI" id="CHEBI:37565"/>
    </ligand>
</feature>
<comment type="caution">
    <text evidence="11">The sequence shown here is derived from an EMBL/GenBank/DDBJ whole genome shotgun (WGS) entry which is preliminary data.</text>
</comment>
<dbReference type="UniPathway" id="UPA00075">
    <property type="reaction ID" value="UER00335"/>
</dbReference>
<dbReference type="NCBIfam" id="NF002223">
    <property type="entry name" value="PRK01117.1"/>
    <property type="match status" value="1"/>
</dbReference>
<dbReference type="InterPro" id="IPR042109">
    <property type="entry name" value="Adenylosuccinate_synth_dom1"/>
</dbReference>
<dbReference type="SMART" id="SM00788">
    <property type="entry name" value="Adenylsucc_synt"/>
    <property type="match status" value="1"/>
</dbReference>
<keyword evidence="4 8" id="KW-0547">Nucleotide-binding</keyword>
<dbReference type="Gene3D" id="3.90.170.10">
    <property type="entry name" value="Adenylosuccinate Synthetase, subunit A, domain 3"/>
    <property type="match status" value="1"/>
</dbReference>
<evidence type="ECO:0000256" key="1">
    <source>
        <dbReference type="ARBA" id="ARBA00011738"/>
    </source>
</evidence>
<evidence type="ECO:0000256" key="9">
    <source>
        <dbReference type="PROSITE-ProRule" id="PRU10134"/>
    </source>
</evidence>
<feature type="binding site" evidence="8">
    <location>
        <position position="13"/>
    </location>
    <ligand>
        <name>Mg(2+)</name>
        <dbReference type="ChEBI" id="CHEBI:18420"/>
    </ligand>
</feature>
<feature type="binding site" evidence="8">
    <location>
        <begin position="40"/>
        <end position="42"/>
    </location>
    <ligand>
        <name>GTP</name>
        <dbReference type="ChEBI" id="CHEBI:37565"/>
    </ligand>
</feature>
<name>A0A2W5VFC4_9BACT</name>
<dbReference type="GO" id="GO:0000287">
    <property type="term" value="F:magnesium ion binding"/>
    <property type="evidence" value="ECO:0007669"/>
    <property type="project" value="UniProtKB-UniRule"/>
</dbReference>
<keyword evidence="3 8" id="KW-0479">Metal-binding</keyword>
<dbReference type="EC" id="6.3.4.4" evidence="8 10"/>
<organism evidence="11 12">
    <name type="scientific">Archangium gephyra</name>
    <dbReference type="NCBI Taxonomy" id="48"/>
    <lineage>
        <taxon>Bacteria</taxon>
        <taxon>Pseudomonadati</taxon>
        <taxon>Myxococcota</taxon>
        <taxon>Myxococcia</taxon>
        <taxon>Myxococcales</taxon>
        <taxon>Cystobacterineae</taxon>
        <taxon>Archangiaceae</taxon>
        <taxon>Archangium</taxon>
    </lineage>
</organism>